<dbReference type="EMBL" id="CP051682">
    <property type="protein sequence ID" value="QJD96075.1"/>
    <property type="molecule type" value="Genomic_DNA"/>
</dbReference>
<dbReference type="InterPro" id="IPR001279">
    <property type="entry name" value="Metallo-B-lactamas"/>
</dbReference>
<reference evidence="2 3" key="1">
    <citation type="submission" date="2020-04" db="EMBL/GenBank/DDBJ databases">
        <title>Genome sequencing of novel species.</title>
        <authorList>
            <person name="Heo J."/>
            <person name="Kim S.-J."/>
            <person name="Kim J.-S."/>
            <person name="Hong S.-B."/>
            <person name="Kwon S.-W."/>
        </authorList>
    </citation>
    <scope>NUCLEOTIDE SEQUENCE [LARGE SCALE GENOMIC DNA]</scope>
    <source>
        <strain evidence="2 3">F39-2</strain>
    </source>
</reference>
<evidence type="ECO:0000313" key="3">
    <source>
        <dbReference type="Proteomes" id="UP000503278"/>
    </source>
</evidence>
<protein>
    <submittedName>
        <fullName evidence="2">MBL fold metallo-hydrolase</fullName>
    </submittedName>
</protein>
<dbReference type="RefSeq" id="WP_169607170.1">
    <property type="nucleotide sequence ID" value="NZ_CP051682.1"/>
</dbReference>
<feature type="domain" description="Metallo-beta-lactamase" evidence="1">
    <location>
        <begin position="7"/>
        <end position="180"/>
    </location>
</feature>
<proteinExistence type="predicted"/>
<dbReference type="Proteomes" id="UP000503278">
    <property type="component" value="Chromosome"/>
</dbReference>
<dbReference type="Gene3D" id="3.60.15.10">
    <property type="entry name" value="Ribonuclease Z/Hydroxyacylglutathione hydrolase-like"/>
    <property type="match status" value="1"/>
</dbReference>
<gene>
    <name evidence="2" type="ORF">HH214_09405</name>
</gene>
<dbReference type="Pfam" id="PF13483">
    <property type="entry name" value="Lactamase_B_3"/>
    <property type="match status" value="1"/>
</dbReference>
<dbReference type="KEGG" id="mrob:HH214_09405"/>
<dbReference type="InterPro" id="IPR036866">
    <property type="entry name" value="RibonucZ/Hydroxyglut_hydro"/>
</dbReference>
<dbReference type="PANTHER" id="PTHR43546">
    <property type="entry name" value="UPF0173 METAL-DEPENDENT HYDROLASE MJ1163-RELATED"/>
    <property type="match status" value="1"/>
</dbReference>
<keyword evidence="3" id="KW-1185">Reference proteome</keyword>
<dbReference type="AlphaFoldDB" id="A0A7L5DYI5"/>
<dbReference type="GO" id="GO:0016787">
    <property type="term" value="F:hydrolase activity"/>
    <property type="evidence" value="ECO:0007669"/>
    <property type="project" value="UniProtKB-KW"/>
</dbReference>
<evidence type="ECO:0000259" key="1">
    <source>
        <dbReference type="SMART" id="SM00849"/>
    </source>
</evidence>
<organism evidence="2 3">
    <name type="scientific">Mucilaginibacter robiniae</name>
    <dbReference type="NCBI Taxonomy" id="2728022"/>
    <lineage>
        <taxon>Bacteria</taxon>
        <taxon>Pseudomonadati</taxon>
        <taxon>Bacteroidota</taxon>
        <taxon>Sphingobacteriia</taxon>
        <taxon>Sphingobacteriales</taxon>
        <taxon>Sphingobacteriaceae</taxon>
        <taxon>Mucilaginibacter</taxon>
    </lineage>
</organism>
<sequence length="219" mass="24422">MKIYKYIHSCLLFEKDDFRLLFDPGKFAFAEGLVKAEQFSSVNAVIITHNHPDHLDTEQLKTIIELSGAKIYTNSEVAKELAASGLSCNLVEASTFHVGPFVLQAINVEHEPILDSPLPDMQAYMVDGGVLNPADSFGNFYQGIKQPELLILPVMAPFTTELTVAAFADRLKPKAILPVHDGYAKAFFLEQRYKTYSQHFEKQGITFHQAIQPGFSVSI</sequence>
<dbReference type="PANTHER" id="PTHR43546:SF3">
    <property type="entry name" value="UPF0173 METAL-DEPENDENT HYDROLASE MJ1163"/>
    <property type="match status" value="1"/>
</dbReference>
<keyword evidence="2" id="KW-0378">Hydrolase</keyword>
<evidence type="ECO:0000313" key="2">
    <source>
        <dbReference type="EMBL" id="QJD96075.1"/>
    </source>
</evidence>
<dbReference type="InterPro" id="IPR050114">
    <property type="entry name" value="UPF0173_UPF0282_UlaG_hydrolase"/>
</dbReference>
<dbReference type="SUPFAM" id="SSF56281">
    <property type="entry name" value="Metallo-hydrolase/oxidoreductase"/>
    <property type="match status" value="1"/>
</dbReference>
<name>A0A7L5DYI5_9SPHI</name>
<accession>A0A7L5DYI5</accession>
<dbReference type="SMART" id="SM00849">
    <property type="entry name" value="Lactamase_B"/>
    <property type="match status" value="1"/>
</dbReference>